<accession>A0A0E0JLX4</accession>
<proteinExistence type="predicted"/>
<dbReference type="Proteomes" id="UP000026962">
    <property type="component" value="Chromosome 1"/>
</dbReference>
<keyword evidence="2" id="KW-0472">Membrane</keyword>
<evidence type="ECO:0000256" key="1">
    <source>
        <dbReference type="SAM" id="MobiDB-lite"/>
    </source>
</evidence>
<reference evidence="3" key="1">
    <citation type="submission" date="2015-04" db="UniProtKB">
        <authorList>
            <consortium name="EnsemblPlants"/>
        </authorList>
    </citation>
    <scope>IDENTIFICATION</scope>
</reference>
<name>A0A0E0JLX4_ORYPU</name>
<evidence type="ECO:0000313" key="3">
    <source>
        <dbReference type="EnsemblPlants" id="OPUNC01G25030.1"/>
    </source>
</evidence>
<dbReference type="AlphaFoldDB" id="A0A0E0JLX4"/>
<organism evidence="3">
    <name type="scientific">Oryza punctata</name>
    <name type="common">Red rice</name>
    <dbReference type="NCBI Taxonomy" id="4537"/>
    <lineage>
        <taxon>Eukaryota</taxon>
        <taxon>Viridiplantae</taxon>
        <taxon>Streptophyta</taxon>
        <taxon>Embryophyta</taxon>
        <taxon>Tracheophyta</taxon>
        <taxon>Spermatophyta</taxon>
        <taxon>Magnoliopsida</taxon>
        <taxon>Liliopsida</taxon>
        <taxon>Poales</taxon>
        <taxon>Poaceae</taxon>
        <taxon>BOP clade</taxon>
        <taxon>Oryzoideae</taxon>
        <taxon>Oryzeae</taxon>
        <taxon>Oryzinae</taxon>
        <taxon>Oryza</taxon>
    </lineage>
</organism>
<reference evidence="3" key="2">
    <citation type="submission" date="2018-05" db="EMBL/GenBank/DDBJ databases">
        <title>OpunRS2 (Oryza punctata Reference Sequence Version 2).</title>
        <authorList>
            <person name="Zhang J."/>
            <person name="Kudrna D."/>
            <person name="Lee S."/>
            <person name="Talag J."/>
            <person name="Welchert J."/>
            <person name="Wing R.A."/>
        </authorList>
    </citation>
    <scope>NUCLEOTIDE SEQUENCE [LARGE SCALE GENOMIC DNA]</scope>
</reference>
<feature type="region of interest" description="Disordered" evidence="1">
    <location>
        <begin position="26"/>
        <end position="47"/>
    </location>
</feature>
<feature type="transmembrane region" description="Helical" evidence="2">
    <location>
        <begin position="224"/>
        <end position="245"/>
    </location>
</feature>
<sequence length="345" mass="38536">MAVEALVASGAAALLAEDKMQRRELEGLGPGSLAASSSRDAGGRRKEEKVFSQLALMMVRMMIQKEQRLPHTKRQTSRTPTQWQEQDERDVDVELQHSTETEEAQPLVAHIFYWSTGNLASTVELYSRSTLFTSTLSTFGWHLYGALQLSFHDKVQVIGIDAVQVNAVTWGVQCFMMLFLVIYRGRASGKAYVVSFIVHMVVMGILLLFPIFKLLSSTGKAKDVVGAFAGVMQVISQLIPLIQLAKEWKKGPALGQQLRNRKKLTVLSRSIDFIVTLYWMLYRLLTYKFDAFAISNIICSILSLVSLVLHSAWAISPPPDHITIPEIEALPADKDSGKFNNPNYT</sequence>
<keyword evidence="2" id="KW-1133">Transmembrane helix</keyword>
<keyword evidence="4" id="KW-1185">Reference proteome</keyword>
<feature type="region of interest" description="Disordered" evidence="1">
    <location>
        <begin position="67"/>
        <end position="90"/>
    </location>
</feature>
<feature type="transmembrane region" description="Helical" evidence="2">
    <location>
        <begin position="266"/>
        <end position="285"/>
    </location>
</feature>
<protein>
    <submittedName>
        <fullName evidence="3">Uncharacterized protein</fullName>
    </submittedName>
</protein>
<dbReference type="HOGENOM" id="CLU_805066_0_0_1"/>
<feature type="transmembrane region" description="Helical" evidence="2">
    <location>
        <begin position="191"/>
        <end position="212"/>
    </location>
</feature>
<evidence type="ECO:0000256" key="2">
    <source>
        <dbReference type="SAM" id="Phobius"/>
    </source>
</evidence>
<dbReference type="EnsemblPlants" id="OPUNC01G25030.1">
    <property type="protein sequence ID" value="OPUNC01G25030.1"/>
    <property type="gene ID" value="OPUNC01G25030"/>
</dbReference>
<feature type="transmembrane region" description="Helical" evidence="2">
    <location>
        <begin position="167"/>
        <end position="184"/>
    </location>
</feature>
<dbReference type="Gramene" id="OPUNC01G25030.1">
    <property type="protein sequence ID" value="OPUNC01G25030.1"/>
    <property type="gene ID" value="OPUNC01G25030"/>
</dbReference>
<feature type="transmembrane region" description="Helical" evidence="2">
    <location>
        <begin position="291"/>
        <end position="315"/>
    </location>
</feature>
<evidence type="ECO:0000313" key="4">
    <source>
        <dbReference type="Proteomes" id="UP000026962"/>
    </source>
</evidence>
<keyword evidence="2" id="KW-0812">Transmembrane</keyword>